<evidence type="ECO:0000259" key="6">
    <source>
        <dbReference type="PROSITE" id="PS50043"/>
    </source>
</evidence>
<feature type="domain" description="Response regulatory" evidence="7">
    <location>
        <begin position="21"/>
        <end position="139"/>
    </location>
</feature>
<evidence type="ECO:0000256" key="4">
    <source>
        <dbReference type="ARBA" id="ARBA00023163"/>
    </source>
</evidence>
<dbReference type="InterPro" id="IPR058245">
    <property type="entry name" value="NreC/VraR/RcsB-like_REC"/>
</dbReference>
<comment type="caution">
    <text evidence="8">The sequence shown here is derived from an EMBL/GenBank/DDBJ whole genome shotgun (WGS) entry which is preliminary data.</text>
</comment>
<keyword evidence="1 5" id="KW-0597">Phosphoprotein</keyword>
<evidence type="ECO:0000256" key="5">
    <source>
        <dbReference type="PROSITE-ProRule" id="PRU00169"/>
    </source>
</evidence>
<sequence length="242" mass="25505">MTGTAPSSPASSASAATAPVRVVLADDQDLVREGLRLVINRAPGLTVVGEAATGHDAIRAARRARADVVLMDIRMPGLDGLAATRRIAADDGLAGVRVLILTTFEVDEYIFEALRSGASGFLGKGARPAALIDAIRTVARGDALLSPSATRSLIARFLKPHDSEPVRPSPLLATLTNREREVTALIADGMSNTDIARQLTLSPLTVKTHANHAMTKLGARDRAQLVVLAYQTGLARAPRPQQ</sequence>
<dbReference type="EMBL" id="BSTJ01000009">
    <property type="protein sequence ID" value="GLY78423.1"/>
    <property type="molecule type" value="Genomic_DNA"/>
</dbReference>
<dbReference type="PRINTS" id="PR00038">
    <property type="entry name" value="HTHLUXR"/>
</dbReference>
<proteinExistence type="predicted"/>
<evidence type="ECO:0000313" key="9">
    <source>
        <dbReference type="Proteomes" id="UP001165135"/>
    </source>
</evidence>
<dbReference type="RefSeq" id="WP_285629231.1">
    <property type="nucleotide sequence ID" value="NZ_BSTJ01000009.1"/>
</dbReference>
<dbReference type="InterPro" id="IPR000792">
    <property type="entry name" value="Tscrpt_reg_LuxR_C"/>
</dbReference>
<dbReference type="Pfam" id="PF00196">
    <property type="entry name" value="GerE"/>
    <property type="match status" value="1"/>
</dbReference>
<dbReference type="PANTHER" id="PTHR43214:SF24">
    <property type="entry name" value="TRANSCRIPTIONAL REGULATORY PROTEIN NARL-RELATED"/>
    <property type="match status" value="1"/>
</dbReference>
<protein>
    <submittedName>
        <fullName evidence="8">DNA-binding response regulator</fullName>
    </submittedName>
</protein>
<feature type="modified residue" description="4-aspartylphosphate" evidence="5">
    <location>
        <position position="72"/>
    </location>
</feature>
<evidence type="ECO:0000259" key="7">
    <source>
        <dbReference type="PROSITE" id="PS50110"/>
    </source>
</evidence>
<dbReference type="Pfam" id="PF00072">
    <property type="entry name" value="Response_reg"/>
    <property type="match status" value="1"/>
</dbReference>
<evidence type="ECO:0000256" key="1">
    <source>
        <dbReference type="ARBA" id="ARBA00022553"/>
    </source>
</evidence>
<dbReference type="CDD" id="cd17535">
    <property type="entry name" value="REC_NarL-like"/>
    <property type="match status" value="1"/>
</dbReference>
<dbReference type="Proteomes" id="UP001165135">
    <property type="component" value="Unassembled WGS sequence"/>
</dbReference>
<organism evidence="8 9">
    <name type="scientific">Actinoallomurus iriomotensis</name>
    <dbReference type="NCBI Taxonomy" id="478107"/>
    <lineage>
        <taxon>Bacteria</taxon>
        <taxon>Bacillati</taxon>
        <taxon>Actinomycetota</taxon>
        <taxon>Actinomycetes</taxon>
        <taxon>Streptosporangiales</taxon>
        <taxon>Thermomonosporaceae</taxon>
        <taxon>Actinoallomurus</taxon>
    </lineage>
</organism>
<dbReference type="GO" id="GO:0003677">
    <property type="term" value="F:DNA binding"/>
    <property type="evidence" value="ECO:0007669"/>
    <property type="project" value="UniProtKB-KW"/>
</dbReference>
<dbReference type="PROSITE" id="PS50110">
    <property type="entry name" value="RESPONSE_REGULATORY"/>
    <property type="match status" value="1"/>
</dbReference>
<dbReference type="SUPFAM" id="SSF46894">
    <property type="entry name" value="C-terminal effector domain of the bipartite response regulators"/>
    <property type="match status" value="1"/>
</dbReference>
<dbReference type="SMART" id="SM00421">
    <property type="entry name" value="HTH_LUXR"/>
    <property type="match status" value="1"/>
</dbReference>
<dbReference type="InterPro" id="IPR016032">
    <property type="entry name" value="Sig_transdc_resp-reg_C-effctor"/>
</dbReference>
<evidence type="ECO:0000256" key="3">
    <source>
        <dbReference type="ARBA" id="ARBA00023125"/>
    </source>
</evidence>
<dbReference type="InterPro" id="IPR011006">
    <property type="entry name" value="CheY-like_superfamily"/>
</dbReference>
<dbReference type="InterPro" id="IPR001789">
    <property type="entry name" value="Sig_transdc_resp-reg_receiver"/>
</dbReference>
<evidence type="ECO:0000313" key="8">
    <source>
        <dbReference type="EMBL" id="GLY78423.1"/>
    </source>
</evidence>
<evidence type="ECO:0000256" key="2">
    <source>
        <dbReference type="ARBA" id="ARBA00023015"/>
    </source>
</evidence>
<feature type="domain" description="HTH luxR-type" evidence="6">
    <location>
        <begin position="168"/>
        <end position="233"/>
    </location>
</feature>
<keyword evidence="2" id="KW-0805">Transcription regulation</keyword>
<dbReference type="PANTHER" id="PTHR43214">
    <property type="entry name" value="TWO-COMPONENT RESPONSE REGULATOR"/>
    <property type="match status" value="1"/>
</dbReference>
<name>A0A9W6RMK1_9ACTN</name>
<dbReference type="GO" id="GO:0000160">
    <property type="term" value="P:phosphorelay signal transduction system"/>
    <property type="evidence" value="ECO:0007669"/>
    <property type="project" value="InterPro"/>
</dbReference>
<dbReference type="PROSITE" id="PS00622">
    <property type="entry name" value="HTH_LUXR_1"/>
    <property type="match status" value="1"/>
</dbReference>
<dbReference type="PROSITE" id="PS50043">
    <property type="entry name" value="HTH_LUXR_2"/>
    <property type="match status" value="1"/>
</dbReference>
<dbReference type="AlphaFoldDB" id="A0A9W6RMK1"/>
<dbReference type="InterPro" id="IPR039420">
    <property type="entry name" value="WalR-like"/>
</dbReference>
<keyword evidence="3 8" id="KW-0238">DNA-binding</keyword>
<dbReference type="Gene3D" id="3.40.50.2300">
    <property type="match status" value="1"/>
</dbReference>
<reference evidence="8" key="1">
    <citation type="submission" date="2023-03" db="EMBL/GenBank/DDBJ databases">
        <title>Actinoallomurus iriomotensis NBRC 103681.</title>
        <authorList>
            <person name="Ichikawa N."/>
            <person name="Sato H."/>
            <person name="Tonouchi N."/>
        </authorList>
    </citation>
    <scope>NUCLEOTIDE SEQUENCE</scope>
    <source>
        <strain evidence="8">NBRC 103681</strain>
    </source>
</reference>
<dbReference type="CDD" id="cd06170">
    <property type="entry name" value="LuxR_C_like"/>
    <property type="match status" value="1"/>
</dbReference>
<dbReference type="GO" id="GO:0006355">
    <property type="term" value="P:regulation of DNA-templated transcription"/>
    <property type="evidence" value="ECO:0007669"/>
    <property type="project" value="InterPro"/>
</dbReference>
<gene>
    <name evidence="8" type="ORF">Airi01_066900</name>
</gene>
<accession>A0A9W6RMK1</accession>
<keyword evidence="4" id="KW-0804">Transcription</keyword>
<dbReference type="SUPFAM" id="SSF52172">
    <property type="entry name" value="CheY-like"/>
    <property type="match status" value="1"/>
</dbReference>
<dbReference type="SMART" id="SM00448">
    <property type="entry name" value="REC"/>
    <property type="match status" value="1"/>
</dbReference>